<dbReference type="OrthoDB" id="2039810at2"/>
<gene>
    <name evidence="7" type="ORF">HMPREF9470_04680</name>
</gene>
<dbReference type="Gene3D" id="3.30.420.40">
    <property type="match status" value="2"/>
</dbReference>
<evidence type="ECO:0000256" key="4">
    <source>
        <dbReference type="RuleBase" id="RU003733"/>
    </source>
</evidence>
<dbReference type="InterPro" id="IPR018485">
    <property type="entry name" value="FGGY_C"/>
</dbReference>
<dbReference type="InterPro" id="IPR043129">
    <property type="entry name" value="ATPase_NBD"/>
</dbReference>
<proteinExistence type="inferred from homology"/>
<dbReference type="AlphaFoldDB" id="A0A0J9EGG3"/>
<comment type="similarity">
    <text evidence="1 4">Belongs to the FGGY kinase family.</text>
</comment>
<dbReference type="InterPro" id="IPR050406">
    <property type="entry name" value="FGGY_Carb_Kinase"/>
</dbReference>
<dbReference type="CDD" id="cd07773">
    <property type="entry name" value="ASKHA_NBD_FGGY_FK"/>
    <property type="match status" value="1"/>
</dbReference>
<dbReference type="PIRSF" id="PIRSF000538">
    <property type="entry name" value="GlpK"/>
    <property type="match status" value="1"/>
</dbReference>
<evidence type="ECO:0008006" key="9">
    <source>
        <dbReference type="Google" id="ProtNLM"/>
    </source>
</evidence>
<evidence type="ECO:0000313" key="8">
    <source>
        <dbReference type="Proteomes" id="UP000037392"/>
    </source>
</evidence>
<dbReference type="SUPFAM" id="SSF53067">
    <property type="entry name" value="Actin-like ATPase domain"/>
    <property type="match status" value="2"/>
</dbReference>
<evidence type="ECO:0000259" key="6">
    <source>
        <dbReference type="Pfam" id="PF02782"/>
    </source>
</evidence>
<dbReference type="RefSeq" id="WP_048930828.1">
    <property type="nucleotide sequence ID" value="NZ_KQ235883.1"/>
</dbReference>
<protein>
    <recommendedName>
        <fullName evidence="9">Glycerol kinase</fullName>
    </recommendedName>
</protein>
<dbReference type="PATRIC" id="fig|742734.4.peg.5014"/>
<feature type="domain" description="Carbohydrate kinase FGGY N-terminal" evidence="5">
    <location>
        <begin position="6"/>
        <end position="245"/>
    </location>
</feature>
<evidence type="ECO:0000313" key="7">
    <source>
        <dbReference type="EMBL" id="KMW14650.1"/>
    </source>
</evidence>
<accession>A0A0J9EGG3</accession>
<dbReference type="PROSITE" id="PS00445">
    <property type="entry name" value="FGGY_KINASES_2"/>
    <property type="match status" value="1"/>
</dbReference>
<evidence type="ECO:0000259" key="5">
    <source>
        <dbReference type="Pfam" id="PF00370"/>
    </source>
</evidence>
<dbReference type="Pfam" id="PF02782">
    <property type="entry name" value="FGGY_C"/>
    <property type="match status" value="1"/>
</dbReference>
<name>A0A0J9EGG3_9FIRM</name>
<keyword evidence="2 4" id="KW-0808">Transferase</keyword>
<dbReference type="Proteomes" id="UP000037392">
    <property type="component" value="Unassembled WGS sequence"/>
</dbReference>
<keyword evidence="3 4" id="KW-0418">Kinase</keyword>
<dbReference type="GeneID" id="93164376"/>
<feature type="domain" description="Carbohydrate kinase FGGY C-terminal" evidence="6">
    <location>
        <begin position="303"/>
        <end position="440"/>
    </location>
</feature>
<dbReference type="InterPro" id="IPR000577">
    <property type="entry name" value="Carb_kinase_FGGY"/>
</dbReference>
<evidence type="ECO:0000256" key="3">
    <source>
        <dbReference type="ARBA" id="ARBA00022777"/>
    </source>
</evidence>
<reference evidence="7 8" key="1">
    <citation type="submission" date="2011-04" db="EMBL/GenBank/DDBJ databases">
        <title>The Genome Sequence of Clostridium citroniae WAL-19142.</title>
        <authorList>
            <consortium name="The Broad Institute Genome Sequencing Platform"/>
            <person name="Earl A."/>
            <person name="Ward D."/>
            <person name="Feldgarden M."/>
            <person name="Gevers D."/>
            <person name="Warren Y.A."/>
            <person name="Tyrrell K.L."/>
            <person name="Citron D.M."/>
            <person name="Goldstein E.J."/>
            <person name="Daigneault M."/>
            <person name="Allen-Vercoe E."/>
            <person name="Young S.K."/>
            <person name="Zeng Q."/>
            <person name="Gargeya S."/>
            <person name="Fitzgerald M."/>
            <person name="Haas B."/>
            <person name="Abouelleil A."/>
            <person name="Alvarado L."/>
            <person name="Arachchi H.M."/>
            <person name="Berlin A."/>
            <person name="Brown A."/>
            <person name="Chapman S.B."/>
            <person name="Chen Z."/>
            <person name="Dunbar C."/>
            <person name="Freedman E."/>
            <person name="Gearin G."/>
            <person name="Gellesch M."/>
            <person name="Goldberg J."/>
            <person name="Griggs A."/>
            <person name="Gujja S."/>
            <person name="Heilman E.R."/>
            <person name="Heiman D."/>
            <person name="Howarth C."/>
            <person name="Larson L."/>
            <person name="Lui A."/>
            <person name="MacDonald P.J."/>
            <person name="Mehta T."/>
            <person name="Montmayeur A."/>
            <person name="Murphy C."/>
            <person name="Neiman D."/>
            <person name="Pearson M."/>
            <person name="Priest M."/>
            <person name="Roberts A."/>
            <person name="Saif S."/>
            <person name="Shea T."/>
            <person name="Shenoy N."/>
            <person name="Sisk P."/>
            <person name="Stolte C."/>
            <person name="Sykes S."/>
            <person name="White J."/>
            <person name="Yandava C."/>
            <person name="Wortman J."/>
            <person name="Nusbaum C."/>
            <person name="Birren B."/>
        </authorList>
    </citation>
    <scope>NUCLEOTIDE SEQUENCE [LARGE SCALE GENOMIC DNA]</scope>
    <source>
        <strain evidence="7 8">WAL-19142</strain>
    </source>
</reference>
<organism evidence="7 8">
    <name type="scientific">[Clostridium] citroniae WAL-19142</name>
    <dbReference type="NCBI Taxonomy" id="742734"/>
    <lineage>
        <taxon>Bacteria</taxon>
        <taxon>Bacillati</taxon>
        <taxon>Bacillota</taxon>
        <taxon>Clostridia</taxon>
        <taxon>Lachnospirales</taxon>
        <taxon>Lachnospiraceae</taxon>
        <taxon>Enterocloster</taxon>
    </lineage>
</organism>
<comment type="caution">
    <text evidence="7">The sequence shown here is derived from an EMBL/GenBank/DDBJ whole genome shotgun (WGS) entry which is preliminary data.</text>
</comment>
<evidence type="ECO:0000256" key="2">
    <source>
        <dbReference type="ARBA" id="ARBA00022679"/>
    </source>
</evidence>
<dbReference type="GO" id="GO:0016301">
    <property type="term" value="F:kinase activity"/>
    <property type="evidence" value="ECO:0007669"/>
    <property type="project" value="UniProtKB-KW"/>
</dbReference>
<dbReference type="Pfam" id="PF00370">
    <property type="entry name" value="FGGY_N"/>
    <property type="match status" value="1"/>
</dbReference>
<dbReference type="GO" id="GO:0005975">
    <property type="term" value="P:carbohydrate metabolic process"/>
    <property type="evidence" value="ECO:0007669"/>
    <property type="project" value="InterPro"/>
</dbReference>
<dbReference type="EMBL" id="ADLK01000036">
    <property type="protein sequence ID" value="KMW14650.1"/>
    <property type="molecule type" value="Genomic_DNA"/>
</dbReference>
<sequence length="506" mass="56913">MKRDSILVVDFGTSNVHVNVVDVRDGQILYSRSRKYRMISPEDGYTEINPRELWHASEQCVKEVISDMEAVELHGITFSYFGDNLMLVDSNGEPLTNIILAFDVRGAREAAEDFPRRFTDEEFIRITGSTCVPFCTGPKILWFKKYRKDLFEKAAHFYTNQQWVNQCLGLEPLNDYTMACRKMLYDSKNREWSKPILSFLGIRAGQLGEVVPSTDMIGHIDRYGEVILPFTLPVIIGSHDCDCGMYGVRAGLTDEGVVGDITGTYDHLGFIARGYVNAGEEMLEEQIFSYCGPLEDTSVCLGAFPTSGAVLEWFMREIIGDCSQQSYDRMWDRAMFDGRGTLLFDPNFSGNQGGLHGLGLTKTREELFEAMIESLTFEARRILEGCRKIKKEDVSKVCVGGGAARSGKWMQLRADVWGCRVERMENIEVSSLGAAVLAAVKTGLYPGIREASVHMLRTRDVYEPVPAVRERYEEKYREYLAFVQSRTGADLECDVLGKAVSGKAVL</sequence>
<dbReference type="GO" id="GO:0016773">
    <property type="term" value="F:phosphotransferase activity, alcohol group as acceptor"/>
    <property type="evidence" value="ECO:0007669"/>
    <property type="project" value="InterPro"/>
</dbReference>
<evidence type="ECO:0000256" key="1">
    <source>
        <dbReference type="ARBA" id="ARBA00009156"/>
    </source>
</evidence>
<dbReference type="InterPro" id="IPR018483">
    <property type="entry name" value="Carb_kinase_FGGY_CS"/>
</dbReference>
<dbReference type="InterPro" id="IPR018484">
    <property type="entry name" value="FGGY_N"/>
</dbReference>
<dbReference type="PANTHER" id="PTHR43095">
    <property type="entry name" value="SUGAR KINASE"/>
    <property type="match status" value="1"/>
</dbReference>